<dbReference type="InterPro" id="IPR036291">
    <property type="entry name" value="NAD(P)-bd_dom_sf"/>
</dbReference>
<dbReference type="KEGG" id="snw:BBN63_14355"/>
<proteinExistence type="predicted"/>
<dbReference type="Pfam" id="PF13602">
    <property type="entry name" value="ADH_zinc_N_2"/>
    <property type="match status" value="1"/>
</dbReference>
<dbReference type="Gene3D" id="3.40.50.720">
    <property type="entry name" value="NAD(P)-binding Rossmann-like Domain"/>
    <property type="match status" value="1"/>
</dbReference>
<dbReference type="CDD" id="cd05289">
    <property type="entry name" value="MDR_like_2"/>
    <property type="match status" value="1"/>
</dbReference>
<keyword evidence="1" id="KW-0521">NADP</keyword>
<dbReference type="PANTHER" id="PTHR44154:SF1">
    <property type="entry name" value="QUINONE OXIDOREDUCTASE"/>
    <property type="match status" value="1"/>
</dbReference>
<reference evidence="3 4" key="1">
    <citation type="submission" date="2016-11" db="EMBL/GenBank/DDBJ databases">
        <title>Complete genome sequence of Streptomyces niveus SCSIO 3406.</title>
        <authorList>
            <person name="Zhu Q."/>
            <person name="Cheng W."/>
            <person name="Song Y."/>
            <person name="Li Q."/>
            <person name="Ju J."/>
        </authorList>
    </citation>
    <scope>NUCLEOTIDE SEQUENCE [LARGE SCALE GENOMIC DNA]</scope>
    <source>
        <strain evidence="3 4">SCSIO 3406</strain>
    </source>
</reference>
<accession>A0A1U9QTV7</accession>
<dbReference type="Pfam" id="PF08240">
    <property type="entry name" value="ADH_N"/>
    <property type="match status" value="1"/>
</dbReference>
<evidence type="ECO:0000256" key="1">
    <source>
        <dbReference type="ARBA" id="ARBA00022857"/>
    </source>
</evidence>
<dbReference type="InterPro" id="IPR020843">
    <property type="entry name" value="ER"/>
</dbReference>
<name>A0A1U9QTV7_STRNV</name>
<dbReference type="SMART" id="SM00829">
    <property type="entry name" value="PKS_ER"/>
    <property type="match status" value="1"/>
</dbReference>
<dbReference type="GO" id="GO:0016491">
    <property type="term" value="F:oxidoreductase activity"/>
    <property type="evidence" value="ECO:0007669"/>
    <property type="project" value="InterPro"/>
</dbReference>
<feature type="domain" description="Enoyl reductase (ER)" evidence="2">
    <location>
        <begin position="10"/>
        <end position="302"/>
    </location>
</feature>
<dbReference type="InterPro" id="IPR011032">
    <property type="entry name" value="GroES-like_sf"/>
</dbReference>
<dbReference type="EMBL" id="CP018047">
    <property type="protein sequence ID" value="AQU67251.1"/>
    <property type="molecule type" value="Genomic_DNA"/>
</dbReference>
<evidence type="ECO:0000313" key="4">
    <source>
        <dbReference type="Proteomes" id="UP000189677"/>
    </source>
</evidence>
<dbReference type="OrthoDB" id="3727682at2"/>
<dbReference type="InterPro" id="IPR051603">
    <property type="entry name" value="Zinc-ADH_QOR/CCCR"/>
</dbReference>
<dbReference type="PANTHER" id="PTHR44154">
    <property type="entry name" value="QUINONE OXIDOREDUCTASE"/>
    <property type="match status" value="1"/>
</dbReference>
<dbReference type="AlphaFoldDB" id="A0A1U9QTV7"/>
<dbReference type="Gene3D" id="3.90.180.10">
    <property type="entry name" value="Medium-chain alcohol dehydrogenases, catalytic domain"/>
    <property type="match status" value="1"/>
</dbReference>
<protein>
    <submittedName>
        <fullName evidence="3">NADPH:quinone reductase</fullName>
    </submittedName>
</protein>
<dbReference type="RefSeq" id="WP_078075802.1">
    <property type="nucleotide sequence ID" value="NZ_CP018047.1"/>
</dbReference>
<evidence type="ECO:0000313" key="3">
    <source>
        <dbReference type="EMBL" id="AQU67251.1"/>
    </source>
</evidence>
<dbReference type="Proteomes" id="UP000189677">
    <property type="component" value="Chromosome"/>
</dbReference>
<dbReference type="SUPFAM" id="SSF50129">
    <property type="entry name" value="GroES-like"/>
    <property type="match status" value="1"/>
</dbReference>
<sequence length="304" mass="30992">MQAIVFEEYGGPEVLQLKDIEQPQPGPGQIRASVRAAGVNPADVKIRKGWMAEIFPTEFPAVPGSEFSGVVDAVGDGVIGLSVGDEVIGWSIDGAYAQYTLATNVVPKPAGLSWDVAAALPVAGETARRVLDDLAVKEGDTLLVHGAAGSVGSMAVQLAVARGATVVGTASPANHDYVRLLGATPVSYGEGLVERVRAAAPQGVDAVFDAAGKGALPDSITLRGGTTDRVITIADPTAAEHGVPFSSGGSTPEESRAGLTEQARLAADGTLRVLVAQTYPLAAAVQAQSASESGHTRGKLIIKP</sequence>
<keyword evidence="4" id="KW-1185">Reference proteome</keyword>
<dbReference type="InterPro" id="IPR013154">
    <property type="entry name" value="ADH-like_N"/>
</dbReference>
<evidence type="ECO:0000259" key="2">
    <source>
        <dbReference type="SMART" id="SM00829"/>
    </source>
</evidence>
<dbReference type="SUPFAM" id="SSF51735">
    <property type="entry name" value="NAD(P)-binding Rossmann-fold domains"/>
    <property type="match status" value="1"/>
</dbReference>
<gene>
    <name evidence="3" type="ORF">BBN63_14355</name>
</gene>
<organism evidence="3 4">
    <name type="scientific">Streptomyces niveus</name>
    <name type="common">Streptomyces spheroides</name>
    <dbReference type="NCBI Taxonomy" id="193462"/>
    <lineage>
        <taxon>Bacteria</taxon>
        <taxon>Bacillati</taxon>
        <taxon>Actinomycetota</taxon>
        <taxon>Actinomycetes</taxon>
        <taxon>Kitasatosporales</taxon>
        <taxon>Streptomycetaceae</taxon>
        <taxon>Streptomyces</taxon>
    </lineage>
</organism>